<feature type="domain" description="THUMP" evidence="3">
    <location>
        <begin position="144"/>
        <end position="249"/>
    </location>
</feature>
<reference evidence="4" key="2">
    <citation type="journal article" date="2023" name="IMA Fungus">
        <title>Comparative genomic study of the Penicillium genus elucidates a diverse pangenome and 15 lateral gene transfer events.</title>
        <authorList>
            <person name="Petersen C."/>
            <person name="Sorensen T."/>
            <person name="Nielsen M.R."/>
            <person name="Sondergaard T.E."/>
            <person name="Sorensen J.L."/>
            <person name="Fitzpatrick D.A."/>
            <person name="Frisvad J.C."/>
            <person name="Nielsen K.L."/>
        </authorList>
    </citation>
    <scope>NUCLEOTIDE SEQUENCE</scope>
    <source>
        <strain evidence="4">IBT 16125</strain>
    </source>
</reference>
<dbReference type="PROSITE" id="PS51165">
    <property type="entry name" value="THUMP"/>
    <property type="match status" value="1"/>
</dbReference>
<evidence type="ECO:0000313" key="4">
    <source>
        <dbReference type="EMBL" id="KAJ5439776.1"/>
    </source>
</evidence>
<reference evidence="4" key="1">
    <citation type="submission" date="2022-12" db="EMBL/GenBank/DDBJ databases">
        <authorList>
            <person name="Petersen C."/>
        </authorList>
    </citation>
    <scope>NUCLEOTIDE SEQUENCE</scope>
    <source>
        <strain evidence="4">IBT 16125</strain>
    </source>
</reference>
<dbReference type="FunFam" id="3.30.2300.10:FF:000001">
    <property type="entry name" value="THUMP domain-containing protein 1"/>
    <property type="match status" value="1"/>
</dbReference>
<dbReference type="EMBL" id="JAPVEA010000008">
    <property type="protein sequence ID" value="KAJ5439776.1"/>
    <property type="molecule type" value="Genomic_DNA"/>
</dbReference>
<proteinExistence type="predicted"/>
<dbReference type="Proteomes" id="UP001213681">
    <property type="component" value="Unassembled WGS sequence"/>
</dbReference>
<dbReference type="InterPro" id="IPR040183">
    <property type="entry name" value="THUMPD1-like"/>
</dbReference>
<dbReference type="SUPFAM" id="SSF143437">
    <property type="entry name" value="THUMP domain-like"/>
    <property type="match status" value="1"/>
</dbReference>
<dbReference type="GeneID" id="81604399"/>
<evidence type="ECO:0000259" key="3">
    <source>
        <dbReference type="PROSITE" id="PS51165"/>
    </source>
</evidence>
<keyword evidence="5" id="KW-1185">Reference proteome</keyword>
<organism evidence="4 5">
    <name type="scientific">Penicillium daleae</name>
    <dbReference type="NCBI Taxonomy" id="63821"/>
    <lineage>
        <taxon>Eukaryota</taxon>
        <taxon>Fungi</taxon>
        <taxon>Dikarya</taxon>
        <taxon>Ascomycota</taxon>
        <taxon>Pezizomycotina</taxon>
        <taxon>Eurotiomycetes</taxon>
        <taxon>Eurotiomycetidae</taxon>
        <taxon>Eurotiales</taxon>
        <taxon>Aspergillaceae</taxon>
        <taxon>Penicillium</taxon>
    </lineage>
</organism>
<evidence type="ECO:0000256" key="1">
    <source>
        <dbReference type="PROSITE-ProRule" id="PRU00529"/>
    </source>
</evidence>
<accession>A0AAD6C1P2</accession>
<gene>
    <name evidence="4" type="ORF">N7458_010774</name>
</gene>
<dbReference type="AlphaFoldDB" id="A0AAD6C1P2"/>
<dbReference type="RefSeq" id="XP_056763005.1">
    <property type="nucleotide sequence ID" value="XM_056914156.1"/>
</dbReference>
<sequence length="277" mass="30834">MAGEKRSMPGNANQSAKRQKGQKSGKPGWQASARKVNIDTGDVGVIVTCDMGREGKCIAETMDIFSQALEASGQLKGNDLDEDEDEDEGDIEAQIQRELAGLKPNKEKKRPFEAIRLEMPCVIFVRLEKTVDPVELVHRLCAEARANPETKKSRYVKRMTPVTEVRKTLSVDLEAFAREILKPHFHSGGPPKKYAIRPSVRGNNKFNRDSIIKTVADIVGKEHPVNLKNYDKMILVDVCQNIIGMSVVESDYDQLKRFNLAEIYDPAPKEGAAVAKS</sequence>
<keyword evidence="1" id="KW-0694">RNA-binding</keyword>
<dbReference type="SMART" id="SM00981">
    <property type="entry name" value="THUMP"/>
    <property type="match status" value="1"/>
</dbReference>
<dbReference type="InterPro" id="IPR004114">
    <property type="entry name" value="THUMP_dom"/>
</dbReference>
<dbReference type="Gene3D" id="3.30.2300.10">
    <property type="entry name" value="THUMP superfamily"/>
    <property type="match status" value="1"/>
</dbReference>
<feature type="region of interest" description="Disordered" evidence="2">
    <location>
        <begin position="1"/>
        <end position="34"/>
    </location>
</feature>
<evidence type="ECO:0000256" key="2">
    <source>
        <dbReference type="SAM" id="MobiDB-lite"/>
    </source>
</evidence>
<dbReference type="Pfam" id="PF02926">
    <property type="entry name" value="THUMP"/>
    <property type="match status" value="1"/>
</dbReference>
<name>A0AAD6C1P2_9EURO</name>
<dbReference type="PANTHER" id="PTHR13452">
    <property type="entry name" value="THUMP DOMAIN CONTAINING PROTEIN 1-RELATED"/>
    <property type="match status" value="1"/>
</dbReference>
<comment type="caution">
    <text evidence="4">The sequence shown here is derived from an EMBL/GenBank/DDBJ whole genome shotgun (WGS) entry which is preliminary data.</text>
</comment>
<dbReference type="PANTHER" id="PTHR13452:SF10">
    <property type="entry name" value="THUMP DOMAIN-CONTAINING PROTEIN 1"/>
    <property type="match status" value="1"/>
</dbReference>
<dbReference type="CDD" id="cd11717">
    <property type="entry name" value="THUMP_THUMPD1_like"/>
    <property type="match status" value="1"/>
</dbReference>
<dbReference type="GO" id="GO:0006400">
    <property type="term" value="P:tRNA modification"/>
    <property type="evidence" value="ECO:0007669"/>
    <property type="project" value="InterPro"/>
</dbReference>
<dbReference type="GO" id="GO:0003723">
    <property type="term" value="F:RNA binding"/>
    <property type="evidence" value="ECO:0007669"/>
    <property type="project" value="UniProtKB-UniRule"/>
</dbReference>
<protein>
    <recommendedName>
        <fullName evidence="3">THUMP domain-containing protein</fullName>
    </recommendedName>
</protein>
<evidence type="ECO:0000313" key="5">
    <source>
        <dbReference type="Proteomes" id="UP001213681"/>
    </source>
</evidence>